<dbReference type="RefSeq" id="WP_100545525.1">
    <property type="nucleotide sequence ID" value="NZ_CP158849.1"/>
</dbReference>
<evidence type="ECO:0000313" key="2">
    <source>
        <dbReference type="Proteomes" id="UP000232101"/>
    </source>
</evidence>
<proteinExistence type="predicted"/>
<dbReference type="Proteomes" id="UP000232101">
    <property type="component" value="Unassembled WGS sequence"/>
</dbReference>
<dbReference type="EMBL" id="PHQY01000689">
    <property type="protein sequence ID" value="PJO40973.1"/>
    <property type="molecule type" value="Genomic_DNA"/>
</dbReference>
<evidence type="ECO:0000313" key="1">
    <source>
        <dbReference type="EMBL" id="PJO40973.1"/>
    </source>
</evidence>
<protein>
    <recommendedName>
        <fullName evidence="3">DUF3168 domain-containing protein</fullName>
    </recommendedName>
</protein>
<comment type="caution">
    <text evidence="1">The sequence shown here is derived from an EMBL/GenBank/DDBJ whole genome shotgun (WGS) entry which is preliminary data.</text>
</comment>
<name>A0A2M9PYR8_9BACI</name>
<gene>
    <name evidence="1" type="ORF">CWD94_25365</name>
</gene>
<evidence type="ECO:0008006" key="3">
    <source>
        <dbReference type="Google" id="ProtNLM"/>
    </source>
</evidence>
<organism evidence="1 2">
    <name type="scientific">Lysinibacillus xylanilyticus</name>
    <dbReference type="NCBI Taxonomy" id="582475"/>
    <lineage>
        <taxon>Bacteria</taxon>
        <taxon>Bacillati</taxon>
        <taxon>Bacillota</taxon>
        <taxon>Bacilli</taxon>
        <taxon>Bacillales</taxon>
        <taxon>Bacillaceae</taxon>
        <taxon>Lysinibacillus</taxon>
    </lineage>
</organism>
<dbReference type="AlphaFoldDB" id="A0A2M9PYR8"/>
<reference evidence="1 2" key="1">
    <citation type="submission" date="2017-11" db="EMBL/GenBank/DDBJ databases">
        <title>Bacterial isolate from king chilli rhizosphere.</title>
        <authorList>
            <person name="Takhelmayum P."/>
            <person name="Sarangthem I."/>
        </authorList>
    </citation>
    <scope>NUCLEOTIDE SEQUENCE [LARGE SCALE GENOMIC DNA]</scope>
    <source>
        <strain evidence="2">t26</strain>
    </source>
</reference>
<sequence length="115" mass="13200">MRDLMSHIPAILEPLGLPIIFNGYPTGSEKPNQFITFLEISAKPIFEVGGDELEIERIIQINVWSNSNYHQLAENIKRLMGSAGYERTLEYDEPNTTGESHSNRVLRFVFFDEKL</sequence>
<accession>A0A2M9PYR8</accession>